<dbReference type="InterPro" id="IPR005331">
    <property type="entry name" value="Sulfotransferase"/>
</dbReference>
<reference evidence="2" key="1">
    <citation type="journal article" date="2019" name="Nat. Commun.">
        <title>Expansion of phycobilisome linker gene families in mesophilic red algae.</title>
        <authorList>
            <person name="Lee J."/>
            <person name="Kim D."/>
            <person name="Bhattacharya D."/>
            <person name="Yoon H.S."/>
        </authorList>
    </citation>
    <scope>NUCLEOTIDE SEQUENCE [LARGE SCALE GENOMIC DNA]</scope>
    <source>
        <strain evidence="2">CCMP 1328</strain>
    </source>
</reference>
<dbReference type="Proteomes" id="UP000324585">
    <property type="component" value="Unassembled WGS sequence"/>
</dbReference>
<organism evidence="1 2">
    <name type="scientific">Porphyridium purpureum</name>
    <name type="common">Red alga</name>
    <name type="synonym">Porphyridium cruentum</name>
    <dbReference type="NCBI Taxonomy" id="35688"/>
    <lineage>
        <taxon>Eukaryota</taxon>
        <taxon>Rhodophyta</taxon>
        <taxon>Bangiophyceae</taxon>
        <taxon>Porphyridiales</taxon>
        <taxon>Porphyridiaceae</taxon>
        <taxon>Porphyridium</taxon>
    </lineage>
</organism>
<dbReference type="GO" id="GO:0008146">
    <property type="term" value="F:sulfotransferase activity"/>
    <property type="evidence" value="ECO:0007669"/>
    <property type="project" value="InterPro"/>
</dbReference>
<evidence type="ECO:0000313" key="1">
    <source>
        <dbReference type="EMBL" id="KAA8490311.1"/>
    </source>
</evidence>
<dbReference type="AlphaFoldDB" id="A0A5J4YFW1"/>
<comment type="caution">
    <text evidence="1">The sequence shown here is derived from an EMBL/GenBank/DDBJ whole genome shotgun (WGS) entry which is preliminary data.</text>
</comment>
<keyword evidence="2" id="KW-1185">Reference proteome</keyword>
<dbReference type="Pfam" id="PF03567">
    <property type="entry name" value="Sulfotransfer_2"/>
    <property type="match status" value="1"/>
</dbReference>
<accession>A0A5J4YFW1</accession>
<sequence length="147" mass="17152">MSPIGQGSGPMTFHLFVQVVHTLATQDVLLLNEHFLPAYLQCDLDQLPYDFIADLENITETRYIAQRIGFPVLFDEMTNPVGNKIEGMHEVFLCNETTVRLAQEVYEKDTYLLEYNWDEPMQACREYGRTRLPRDDDEAKHVRFADY</sequence>
<gene>
    <name evidence="1" type="ORF">FVE85_1232</name>
</gene>
<protein>
    <submittedName>
        <fullName evidence="1">Uncharacterized protein</fullName>
    </submittedName>
</protein>
<dbReference type="OrthoDB" id="2019940at2759"/>
<dbReference type="GO" id="GO:0016020">
    <property type="term" value="C:membrane"/>
    <property type="evidence" value="ECO:0007669"/>
    <property type="project" value="InterPro"/>
</dbReference>
<evidence type="ECO:0000313" key="2">
    <source>
        <dbReference type="Proteomes" id="UP000324585"/>
    </source>
</evidence>
<dbReference type="EMBL" id="VRMN01000034">
    <property type="protein sequence ID" value="KAA8490311.1"/>
    <property type="molecule type" value="Genomic_DNA"/>
</dbReference>
<name>A0A5J4YFW1_PORPP</name>
<proteinExistence type="predicted"/>